<evidence type="ECO:0000313" key="2">
    <source>
        <dbReference type="Proteomes" id="UP000282433"/>
    </source>
</evidence>
<dbReference type="EMBL" id="LR134162">
    <property type="protein sequence ID" value="VEB01797.1"/>
    <property type="molecule type" value="Genomic_DNA"/>
</dbReference>
<dbReference type="Proteomes" id="UP000282433">
    <property type="component" value="Chromosome"/>
</dbReference>
<dbReference type="AlphaFoldDB" id="A0A3S4GJX4"/>
<organism evidence="1 2">
    <name type="scientific">Klebsiella pneumoniae</name>
    <dbReference type="NCBI Taxonomy" id="573"/>
    <lineage>
        <taxon>Bacteria</taxon>
        <taxon>Pseudomonadati</taxon>
        <taxon>Pseudomonadota</taxon>
        <taxon>Gammaproteobacteria</taxon>
        <taxon>Enterobacterales</taxon>
        <taxon>Enterobacteriaceae</taxon>
        <taxon>Klebsiella/Raoultella group</taxon>
        <taxon>Klebsiella</taxon>
        <taxon>Klebsiella pneumoniae complex</taxon>
    </lineage>
</organism>
<reference evidence="1 2" key="1">
    <citation type="submission" date="2018-12" db="EMBL/GenBank/DDBJ databases">
        <authorList>
            <consortium name="Pathogen Informatics"/>
        </authorList>
    </citation>
    <scope>NUCLEOTIDE SEQUENCE [LARGE SCALE GENOMIC DNA]</scope>
    <source>
        <strain evidence="1 2">NCTC13635</strain>
    </source>
</reference>
<name>A0A3S4GJX4_KLEPN</name>
<protein>
    <submittedName>
        <fullName evidence="1">Alkaline phosphatase isozyme conversion protein</fullName>
    </submittedName>
</protein>
<accession>A0A3S4GJX4</accession>
<sequence length="51" mass="5860">MAISSGANRASFPQGTSWHDVQLDNQQYIDHALPGRIEHRGREVVKVMLRW</sequence>
<proteinExistence type="predicted"/>
<gene>
    <name evidence="1" type="ORF">NCTC13635_02357</name>
</gene>
<evidence type="ECO:0000313" key="1">
    <source>
        <dbReference type="EMBL" id="VEB01797.1"/>
    </source>
</evidence>